<keyword evidence="5" id="KW-0539">Nucleus</keyword>
<reference evidence="7" key="1">
    <citation type="submission" date="2022-10" db="EMBL/GenBank/DDBJ databases">
        <authorList>
            <person name="Hyden B.L."/>
            <person name="Feng K."/>
            <person name="Yates T."/>
            <person name="Jawdy S."/>
            <person name="Smart L.B."/>
            <person name="Muchero W."/>
        </authorList>
    </citation>
    <scope>NUCLEOTIDE SEQUENCE</scope>
    <source>
        <tissue evidence="7">Shoot tip</tissue>
    </source>
</reference>
<evidence type="ECO:0000256" key="4">
    <source>
        <dbReference type="ARBA" id="ARBA00023163"/>
    </source>
</evidence>
<dbReference type="EMBL" id="JAPFFI010000020">
    <property type="protein sequence ID" value="KAJ6340623.1"/>
    <property type="molecule type" value="Genomic_DNA"/>
</dbReference>
<dbReference type="Pfam" id="PF02362">
    <property type="entry name" value="B3"/>
    <property type="match status" value="1"/>
</dbReference>
<evidence type="ECO:0000259" key="6">
    <source>
        <dbReference type="PROSITE" id="PS50863"/>
    </source>
</evidence>
<dbReference type="SUPFAM" id="SSF101936">
    <property type="entry name" value="DNA-binding pseudobarrel domain"/>
    <property type="match status" value="1"/>
</dbReference>
<dbReference type="PROSITE" id="PS50863">
    <property type="entry name" value="B3"/>
    <property type="match status" value="1"/>
</dbReference>
<gene>
    <name evidence="7" type="ORF">OIU77_008396</name>
</gene>
<reference evidence="7" key="2">
    <citation type="journal article" date="2023" name="Int. J. Mol. Sci.">
        <title>De Novo Assembly and Annotation of 11 Diverse Shrub Willow (Salix) Genomes Reveals Novel Gene Organization in Sex-Linked Regions.</title>
        <authorList>
            <person name="Hyden B."/>
            <person name="Feng K."/>
            <person name="Yates T.B."/>
            <person name="Jawdy S."/>
            <person name="Cereghino C."/>
            <person name="Smart L.B."/>
            <person name="Muchero W."/>
        </authorList>
    </citation>
    <scope>NUCLEOTIDE SEQUENCE</scope>
    <source>
        <tissue evidence="7">Shoot tip</tissue>
    </source>
</reference>
<evidence type="ECO:0000256" key="1">
    <source>
        <dbReference type="ARBA" id="ARBA00004123"/>
    </source>
</evidence>
<sequence length="220" mass="24951">MAPTCSKLLRETDIKERFSMPTGFLSYLPSLNGGHAVDFEAVDGSTGRVWPFRCSVRKKGRHPKPVISRGWRAFVNSKGLQVGDKVRLYKKINEAGANNHAYEIRAEKEIKIFGAVFGRQMTEERMHRVGRRKVRSEWRRDGERLRRSTAAACVCDRGRRSEERVCEFFLSFRGAWLGKKEVGGRSEDGTVKSLGFQSGQIHTASLIEASFRNQDEVALN</sequence>
<dbReference type="CDD" id="cd10017">
    <property type="entry name" value="B3_DNA"/>
    <property type="match status" value="1"/>
</dbReference>
<accession>A0ABQ9ALB7</accession>
<keyword evidence="2" id="KW-0805">Transcription regulation</keyword>
<evidence type="ECO:0000256" key="2">
    <source>
        <dbReference type="ARBA" id="ARBA00023015"/>
    </source>
</evidence>
<keyword evidence="4" id="KW-0804">Transcription</keyword>
<protein>
    <recommendedName>
        <fullName evidence="6">TF-B3 domain-containing protein</fullName>
    </recommendedName>
</protein>
<evidence type="ECO:0000256" key="5">
    <source>
        <dbReference type="ARBA" id="ARBA00023242"/>
    </source>
</evidence>
<evidence type="ECO:0000313" key="8">
    <source>
        <dbReference type="Proteomes" id="UP001141253"/>
    </source>
</evidence>
<dbReference type="Proteomes" id="UP001141253">
    <property type="component" value="Chromosome 15W"/>
</dbReference>
<dbReference type="InterPro" id="IPR015300">
    <property type="entry name" value="DNA-bd_pseudobarrel_sf"/>
</dbReference>
<evidence type="ECO:0000256" key="3">
    <source>
        <dbReference type="ARBA" id="ARBA00023125"/>
    </source>
</evidence>
<name>A0ABQ9ALB7_9ROSI</name>
<keyword evidence="3" id="KW-0238">DNA-binding</keyword>
<comment type="caution">
    <text evidence="7">The sequence shown here is derived from an EMBL/GenBank/DDBJ whole genome shotgun (WGS) entry which is preliminary data.</text>
</comment>
<feature type="domain" description="TF-B3" evidence="6">
    <location>
        <begin position="43"/>
        <end position="108"/>
    </location>
</feature>
<evidence type="ECO:0000313" key="7">
    <source>
        <dbReference type="EMBL" id="KAJ6340623.1"/>
    </source>
</evidence>
<keyword evidence="8" id="KW-1185">Reference proteome</keyword>
<dbReference type="Gene3D" id="2.40.330.10">
    <property type="entry name" value="DNA-binding pseudobarrel domain"/>
    <property type="match status" value="1"/>
</dbReference>
<dbReference type="InterPro" id="IPR003340">
    <property type="entry name" value="B3_DNA-bd"/>
</dbReference>
<organism evidence="7 8">
    <name type="scientific">Salix suchowensis</name>
    <dbReference type="NCBI Taxonomy" id="1278906"/>
    <lineage>
        <taxon>Eukaryota</taxon>
        <taxon>Viridiplantae</taxon>
        <taxon>Streptophyta</taxon>
        <taxon>Embryophyta</taxon>
        <taxon>Tracheophyta</taxon>
        <taxon>Spermatophyta</taxon>
        <taxon>Magnoliopsida</taxon>
        <taxon>eudicotyledons</taxon>
        <taxon>Gunneridae</taxon>
        <taxon>Pentapetalae</taxon>
        <taxon>rosids</taxon>
        <taxon>fabids</taxon>
        <taxon>Malpighiales</taxon>
        <taxon>Salicaceae</taxon>
        <taxon>Saliceae</taxon>
        <taxon>Salix</taxon>
    </lineage>
</organism>
<comment type="subcellular location">
    <subcellularLocation>
        <location evidence="1">Nucleus</location>
    </subcellularLocation>
</comment>
<proteinExistence type="predicted"/>